<evidence type="ECO:0000256" key="2">
    <source>
        <dbReference type="ARBA" id="ARBA00022473"/>
    </source>
</evidence>
<name>A0A0J8E389_BETVV</name>
<dbReference type="Proteomes" id="UP000035740">
    <property type="component" value="Unassembled WGS sequence"/>
</dbReference>
<keyword evidence="3" id="KW-0221">Differentiation</keyword>
<evidence type="ECO:0000256" key="1">
    <source>
        <dbReference type="ARBA" id="ARBA00005416"/>
    </source>
</evidence>
<keyword evidence="6" id="KW-1185">Reference proteome</keyword>
<dbReference type="InterPro" id="IPR039618">
    <property type="entry name" value="CLE9-13"/>
</dbReference>
<dbReference type="eggNOG" id="ENOG502SD6E">
    <property type="taxonomic scope" value="Eukaryota"/>
</dbReference>
<sequence>MLQSNTQLFDFTPFKRHHRKHVPVRSEPVIDPIYGTEKRLVPTGPNPLHH</sequence>
<reference evidence="5 6" key="1">
    <citation type="journal article" date="2014" name="Nature">
        <title>The genome of the recently domesticated crop plant sugar beet (Beta vulgaris).</title>
        <authorList>
            <person name="Dohm J.C."/>
            <person name="Minoche A.E."/>
            <person name="Holtgrawe D."/>
            <person name="Capella-Gutierrez S."/>
            <person name="Zakrzewski F."/>
            <person name="Tafer H."/>
            <person name="Rupp O."/>
            <person name="Sorensen T.R."/>
            <person name="Stracke R."/>
            <person name="Reinhardt R."/>
            <person name="Goesmann A."/>
            <person name="Kraft T."/>
            <person name="Schulz B."/>
            <person name="Stadler P.F."/>
            <person name="Schmidt T."/>
            <person name="Gabaldon T."/>
            <person name="Lehrach H."/>
            <person name="Weisshaar B."/>
            <person name="Himmelbauer H."/>
        </authorList>
    </citation>
    <scope>NUCLEOTIDE SEQUENCE [LARGE SCALE GENOMIC DNA]</scope>
    <source>
        <tissue evidence="5">Taproot</tissue>
    </source>
</reference>
<keyword evidence="4" id="KW-0379">Hydroxylation</keyword>
<proteinExistence type="inferred from homology"/>
<evidence type="ECO:0000256" key="4">
    <source>
        <dbReference type="ARBA" id="ARBA00023278"/>
    </source>
</evidence>
<evidence type="ECO:0000313" key="6">
    <source>
        <dbReference type="Proteomes" id="UP000035740"/>
    </source>
</evidence>
<protein>
    <submittedName>
        <fullName evidence="5">Uncharacterized protein</fullName>
    </submittedName>
</protein>
<evidence type="ECO:0000256" key="3">
    <source>
        <dbReference type="ARBA" id="ARBA00022782"/>
    </source>
</evidence>
<dbReference type="GO" id="GO:0030154">
    <property type="term" value="P:cell differentiation"/>
    <property type="evidence" value="ECO:0007669"/>
    <property type="project" value="UniProtKB-KW"/>
</dbReference>
<dbReference type="OrthoDB" id="753861at2759"/>
<dbReference type="EMBL" id="KQ090306">
    <property type="protein sequence ID" value="KMS97545.1"/>
    <property type="molecule type" value="Genomic_DNA"/>
</dbReference>
<accession>A0A0J8E389</accession>
<gene>
    <name evidence="5" type="ORF">BVRB_5g126050</name>
</gene>
<evidence type="ECO:0000313" key="5">
    <source>
        <dbReference type="EMBL" id="KMS97545.1"/>
    </source>
</evidence>
<dbReference type="Gramene" id="KMS97545">
    <property type="protein sequence ID" value="KMS97545"/>
    <property type="gene ID" value="BVRB_5g126050"/>
</dbReference>
<keyword evidence="2" id="KW-0217">Developmental protein</keyword>
<dbReference type="PANTHER" id="PTHR34359">
    <property type="entry name" value="CLAVATA3/ESR (CLE)-RELATED PROTEIN 10"/>
    <property type="match status" value="1"/>
</dbReference>
<comment type="similarity">
    <text evidence="1">Belongs to the CLV3/ESR signal peptide family.</text>
</comment>
<dbReference type="AlphaFoldDB" id="A0A0J8E389"/>
<organism evidence="5 6">
    <name type="scientific">Beta vulgaris subsp. vulgaris</name>
    <name type="common">Beet</name>
    <dbReference type="NCBI Taxonomy" id="3555"/>
    <lineage>
        <taxon>Eukaryota</taxon>
        <taxon>Viridiplantae</taxon>
        <taxon>Streptophyta</taxon>
        <taxon>Embryophyta</taxon>
        <taxon>Tracheophyta</taxon>
        <taxon>Spermatophyta</taxon>
        <taxon>Magnoliopsida</taxon>
        <taxon>eudicotyledons</taxon>
        <taxon>Gunneridae</taxon>
        <taxon>Pentapetalae</taxon>
        <taxon>Caryophyllales</taxon>
        <taxon>Chenopodiaceae</taxon>
        <taxon>Betoideae</taxon>
        <taxon>Beta</taxon>
    </lineage>
</organism>
<dbReference type="PANTHER" id="PTHR34359:SF28">
    <property type="entry name" value="CLAVATA3_ESR (CLE)-RELATED PROTEIN 12"/>
    <property type="match status" value="1"/>
</dbReference>